<gene>
    <name evidence="2" type="ORF">K435DRAFT_799522</name>
</gene>
<feature type="domain" description="Hydantoinase B/oxoprolinase" evidence="1">
    <location>
        <begin position="75"/>
        <end position="376"/>
    </location>
</feature>
<dbReference type="GO" id="GO:0005829">
    <property type="term" value="C:cytosol"/>
    <property type="evidence" value="ECO:0007669"/>
    <property type="project" value="TreeGrafter"/>
</dbReference>
<proteinExistence type="predicted"/>
<dbReference type="GO" id="GO:0006749">
    <property type="term" value="P:glutathione metabolic process"/>
    <property type="evidence" value="ECO:0007669"/>
    <property type="project" value="TreeGrafter"/>
</dbReference>
<dbReference type="PANTHER" id="PTHR11365:SF2">
    <property type="entry name" value="5-OXOPROLINASE"/>
    <property type="match status" value="1"/>
</dbReference>
<dbReference type="PANTHER" id="PTHR11365">
    <property type="entry name" value="5-OXOPROLINASE RELATED"/>
    <property type="match status" value="1"/>
</dbReference>
<dbReference type="AlphaFoldDB" id="A0A4V4HF55"/>
<dbReference type="InterPro" id="IPR045079">
    <property type="entry name" value="Oxoprolinase-like"/>
</dbReference>
<protein>
    <recommendedName>
        <fullName evidence="1">Hydantoinase B/oxoprolinase domain-containing protein</fullName>
    </recommendedName>
</protein>
<evidence type="ECO:0000313" key="2">
    <source>
        <dbReference type="EMBL" id="THU93685.1"/>
    </source>
</evidence>
<accession>A0A4V4HF55</accession>
<name>A0A4V4HF55_DENBC</name>
<organism evidence="2 3">
    <name type="scientific">Dendrothele bispora (strain CBS 962.96)</name>
    <dbReference type="NCBI Taxonomy" id="1314807"/>
    <lineage>
        <taxon>Eukaryota</taxon>
        <taxon>Fungi</taxon>
        <taxon>Dikarya</taxon>
        <taxon>Basidiomycota</taxon>
        <taxon>Agaricomycotina</taxon>
        <taxon>Agaricomycetes</taxon>
        <taxon>Agaricomycetidae</taxon>
        <taxon>Agaricales</taxon>
        <taxon>Agaricales incertae sedis</taxon>
        <taxon>Dendrothele</taxon>
    </lineage>
</organism>
<evidence type="ECO:0000259" key="1">
    <source>
        <dbReference type="Pfam" id="PF02538"/>
    </source>
</evidence>
<keyword evidence="3" id="KW-1185">Reference proteome</keyword>
<dbReference type="InterPro" id="IPR003692">
    <property type="entry name" value="Hydantoinase_B"/>
</dbReference>
<sequence length="424" mass="46981">MNPISKELWQEGVSLYKNPQQQTSAKSFLLCSRGKFDEEGFRELFAEPAKYPGSSATRRIDHNITDIHAAISANFYMSQIQTLAAQTVRTFFQDVYKRFNGKPLEAQDYMDDGTCIKIKITIDPETWNAVFDWTGTGPQTHGNFNSPISLSYAAIIYSLRSMIRADIPMPLNQGVLDPVTNIVPKGCFLNPTGVVAISGSTISSQRLVDPRLRKLTWFRYWGKDAFGNVMPGFAYGEAIGGGSGAGPGWHGTHAVSVHSTNTRLTDVEVIEARCPLLVEEFSIRRQSGGKGKWMGGQEFPSFPPFWRWLHSSNQSSYTCRLLNSVSQRRVFAPFGLEGAADGARGKNIWIRHEPEDGSVTEINLGNNGMVKLGKEDSECTPNESDSKRLARVRGRSLLSRISVELVPTSLATDQDQSQEPIFSA</sequence>
<dbReference type="GO" id="GO:0017168">
    <property type="term" value="F:5-oxoprolinase (ATP-hydrolyzing) activity"/>
    <property type="evidence" value="ECO:0007669"/>
    <property type="project" value="TreeGrafter"/>
</dbReference>
<evidence type="ECO:0000313" key="3">
    <source>
        <dbReference type="Proteomes" id="UP000297245"/>
    </source>
</evidence>
<dbReference type="Proteomes" id="UP000297245">
    <property type="component" value="Unassembled WGS sequence"/>
</dbReference>
<dbReference type="EMBL" id="ML179243">
    <property type="protein sequence ID" value="THU93685.1"/>
    <property type="molecule type" value="Genomic_DNA"/>
</dbReference>
<dbReference type="OrthoDB" id="3643at2759"/>
<reference evidence="2 3" key="1">
    <citation type="journal article" date="2019" name="Nat. Ecol. Evol.">
        <title>Megaphylogeny resolves global patterns of mushroom evolution.</title>
        <authorList>
            <person name="Varga T."/>
            <person name="Krizsan K."/>
            <person name="Foldi C."/>
            <person name="Dima B."/>
            <person name="Sanchez-Garcia M."/>
            <person name="Sanchez-Ramirez S."/>
            <person name="Szollosi G.J."/>
            <person name="Szarkandi J.G."/>
            <person name="Papp V."/>
            <person name="Albert L."/>
            <person name="Andreopoulos W."/>
            <person name="Angelini C."/>
            <person name="Antonin V."/>
            <person name="Barry K.W."/>
            <person name="Bougher N.L."/>
            <person name="Buchanan P."/>
            <person name="Buyck B."/>
            <person name="Bense V."/>
            <person name="Catcheside P."/>
            <person name="Chovatia M."/>
            <person name="Cooper J."/>
            <person name="Damon W."/>
            <person name="Desjardin D."/>
            <person name="Finy P."/>
            <person name="Geml J."/>
            <person name="Haridas S."/>
            <person name="Hughes K."/>
            <person name="Justo A."/>
            <person name="Karasinski D."/>
            <person name="Kautmanova I."/>
            <person name="Kiss B."/>
            <person name="Kocsube S."/>
            <person name="Kotiranta H."/>
            <person name="LaButti K.M."/>
            <person name="Lechner B.E."/>
            <person name="Liimatainen K."/>
            <person name="Lipzen A."/>
            <person name="Lukacs Z."/>
            <person name="Mihaltcheva S."/>
            <person name="Morgado L.N."/>
            <person name="Niskanen T."/>
            <person name="Noordeloos M.E."/>
            <person name="Ohm R.A."/>
            <person name="Ortiz-Santana B."/>
            <person name="Ovrebo C."/>
            <person name="Racz N."/>
            <person name="Riley R."/>
            <person name="Savchenko A."/>
            <person name="Shiryaev A."/>
            <person name="Soop K."/>
            <person name="Spirin V."/>
            <person name="Szebenyi C."/>
            <person name="Tomsovsky M."/>
            <person name="Tulloss R.E."/>
            <person name="Uehling J."/>
            <person name="Grigoriev I.V."/>
            <person name="Vagvolgyi C."/>
            <person name="Papp T."/>
            <person name="Martin F.M."/>
            <person name="Miettinen O."/>
            <person name="Hibbett D.S."/>
            <person name="Nagy L.G."/>
        </authorList>
    </citation>
    <scope>NUCLEOTIDE SEQUENCE [LARGE SCALE GENOMIC DNA]</scope>
    <source>
        <strain evidence="2 3">CBS 962.96</strain>
    </source>
</reference>
<dbReference type="Pfam" id="PF02538">
    <property type="entry name" value="Hydantoinase_B"/>
    <property type="match status" value="1"/>
</dbReference>